<dbReference type="EMBL" id="FMAW01000002">
    <property type="protein sequence ID" value="SCB78880.1"/>
    <property type="molecule type" value="Genomic_DNA"/>
</dbReference>
<gene>
    <name evidence="2" type="ORF">GA0061075_102136</name>
    <name evidence="1" type="ORF">HF960_00315</name>
</gene>
<dbReference type="EMBL" id="JAAXPM010000001">
    <property type="protein sequence ID" value="NKY66158.1"/>
    <property type="molecule type" value="Genomic_DNA"/>
</dbReference>
<dbReference type="GeneID" id="72423227"/>
<reference evidence="2 3" key="1">
    <citation type="submission" date="2016-08" db="EMBL/GenBank/DDBJ databases">
        <authorList>
            <person name="Varghese N."/>
            <person name="Submissions Spin"/>
        </authorList>
    </citation>
    <scope>NUCLEOTIDE SEQUENCE [LARGE SCALE GENOMIC DNA]</scope>
    <source>
        <strain evidence="2 3">R-53116</strain>
    </source>
</reference>
<sequence length="90" mass="10142">MVLQNELHVKYSAELARCEEKNSKSKAKQLYDAGLINNISIGTFDGLAIIHNYLFSDIYEFVGEICEGNGRSMRICLALMLRQKISKAVD</sequence>
<dbReference type="InterPro" id="IPR036597">
    <property type="entry name" value="Fido-like_dom_sf"/>
</dbReference>
<proteinExistence type="predicted"/>
<accession>A0A4Y4G1C8</accession>
<dbReference type="SUPFAM" id="SSF140931">
    <property type="entry name" value="Fic-like"/>
    <property type="match status" value="1"/>
</dbReference>
<dbReference type="Proteomes" id="UP000585749">
    <property type="component" value="Unassembled WGS sequence"/>
</dbReference>
<evidence type="ECO:0000313" key="4">
    <source>
        <dbReference type="Proteomes" id="UP000585749"/>
    </source>
</evidence>
<dbReference type="AlphaFoldDB" id="A0A4Y4G1C8"/>
<evidence type="ECO:0000313" key="2">
    <source>
        <dbReference type="EMBL" id="SCB78880.1"/>
    </source>
</evidence>
<dbReference type="Gene3D" id="1.10.3290.10">
    <property type="entry name" value="Fido-like domain"/>
    <property type="match status" value="1"/>
</dbReference>
<evidence type="ECO:0000313" key="3">
    <source>
        <dbReference type="Proteomes" id="UP000182448"/>
    </source>
</evidence>
<name>A0A4Y4G1C8_WEIHE</name>
<dbReference type="Proteomes" id="UP000182448">
    <property type="component" value="Unassembled WGS sequence"/>
</dbReference>
<organism evidence="1 4">
    <name type="scientific">Weissella hellenica</name>
    <dbReference type="NCBI Taxonomy" id="46256"/>
    <lineage>
        <taxon>Bacteria</taxon>
        <taxon>Bacillati</taxon>
        <taxon>Bacillota</taxon>
        <taxon>Bacilli</taxon>
        <taxon>Lactobacillales</taxon>
        <taxon>Lactobacillaceae</taxon>
        <taxon>Weissella</taxon>
    </lineage>
</organism>
<comment type="caution">
    <text evidence="1">The sequence shown here is derived from an EMBL/GenBank/DDBJ whole genome shotgun (WGS) entry which is preliminary data.</text>
</comment>
<dbReference type="OrthoDB" id="9813719at2"/>
<reference evidence="1 4" key="2">
    <citation type="submission" date="2020-04" db="EMBL/GenBank/DDBJ databases">
        <title>MicrobeNet Type strains.</title>
        <authorList>
            <person name="Nicholson A.C."/>
        </authorList>
    </citation>
    <scope>NUCLEOTIDE SEQUENCE [LARGE SCALE GENOMIC DNA]</scope>
    <source>
        <strain evidence="1 4">CCUG 33494</strain>
    </source>
</reference>
<protein>
    <submittedName>
        <fullName evidence="2">Cell filamentation protein</fullName>
    </submittedName>
</protein>
<dbReference type="RefSeq" id="WP_074426835.1">
    <property type="nucleotide sequence ID" value="NZ_BJEG01000001.1"/>
</dbReference>
<evidence type="ECO:0000313" key="1">
    <source>
        <dbReference type="EMBL" id="NKY66158.1"/>
    </source>
</evidence>
<keyword evidence="3" id="KW-1185">Reference proteome</keyword>